<organism evidence="3 4">
    <name type="scientific">Geodermatophilus obscurus (strain ATCC 25078 / DSM 43160 / JCM 3152 / CCUG 61914 / KCC A-0152 / KCTC 9177 / NBRC 13315 / NRRL B-3577 / G-20)</name>
    <dbReference type="NCBI Taxonomy" id="526225"/>
    <lineage>
        <taxon>Bacteria</taxon>
        <taxon>Bacillati</taxon>
        <taxon>Actinomycetota</taxon>
        <taxon>Actinomycetes</taxon>
        <taxon>Geodermatophilales</taxon>
        <taxon>Geodermatophilaceae</taxon>
        <taxon>Geodermatophilus</taxon>
    </lineage>
</organism>
<feature type="transmembrane region" description="Helical" evidence="2">
    <location>
        <begin position="52"/>
        <end position="69"/>
    </location>
</feature>
<name>D2S6D3_GEOOG</name>
<sequence length="170" mass="17479">MRPGPGGPGGARWRASLRDYAAILCWLALLTVAGPVLRTVLPPAPSPPPPPVVADVVALLTVLPIRAFLTAGEAGRHAAGWGERRAGLRVVGPDGGPPGFGRVAVRNAVELLPWQFAHVAVARAILDPEDVGTMAVTYTLSLLIPRAASSWPGATPSTGRRTIASPAPGS</sequence>
<feature type="transmembrane region" description="Helical" evidence="2">
    <location>
        <begin position="20"/>
        <end position="40"/>
    </location>
</feature>
<evidence type="ECO:0000256" key="2">
    <source>
        <dbReference type="SAM" id="Phobius"/>
    </source>
</evidence>
<evidence type="ECO:0000313" key="3">
    <source>
        <dbReference type="EMBL" id="ADB75307.1"/>
    </source>
</evidence>
<keyword evidence="2" id="KW-0472">Membrane</keyword>
<evidence type="ECO:0000313" key="4">
    <source>
        <dbReference type="Proteomes" id="UP000001382"/>
    </source>
</evidence>
<proteinExistence type="predicted"/>
<dbReference type="HOGENOM" id="CLU_1568512_0_0_11"/>
<reference evidence="3 4" key="1">
    <citation type="journal article" date="2010" name="Stand. Genomic Sci.">
        <title>Complete genome sequence of Geodermatophilus obscurus type strain (G-20).</title>
        <authorList>
            <person name="Ivanova N."/>
            <person name="Sikorski J."/>
            <person name="Jando M."/>
            <person name="Munk C."/>
            <person name="Lapidus A."/>
            <person name="Glavina Del Rio T."/>
            <person name="Copeland A."/>
            <person name="Tice H."/>
            <person name="Cheng J.-F."/>
            <person name="Lucas S."/>
            <person name="Chen F."/>
            <person name="Nolan M."/>
            <person name="Bruce D."/>
            <person name="Goodwin L."/>
            <person name="Pitluck S."/>
            <person name="Mavromatis K."/>
            <person name="Mikhailova N."/>
            <person name="Pati A."/>
            <person name="Chen A."/>
            <person name="Palaniappan K."/>
            <person name="Land M."/>
            <person name="Hauser L."/>
            <person name="Chang Y.-J."/>
            <person name="Jeffries C.D."/>
            <person name="Meincke L."/>
            <person name="Brettin T."/>
            <person name="Detter J.C."/>
            <person name="Detter J.C."/>
            <person name="Rohde M."/>
            <person name="Goeker M."/>
            <person name="Bristow J."/>
            <person name="Eisen J.A."/>
            <person name="Markowitz V."/>
            <person name="Hugenholtz P."/>
            <person name="Kyrpides N.C."/>
            <person name="Klenk H.-P."/>
        </authorList>
    </citation>
    <scope>NUCLEOTIDE SEQUENCE [LARGE SCALE GENOMIC DNA]</scope>
    <source>
        <strain evidence="4">ATCC 25078 / DSM 43160 / JCM 3152 / KCC A-0152 / KCTC 9177 / NBRC 13315 / NRRL B-3577 / G-20</strain>
    </source>
</reference>
<keyword evidence="4" id="KW-1185">Reference proteome</keyword>
<evidence type="ECO:0000256" key="1">
    <source>
        <dbReference type="SAM" id="MobiDB-lite"/>
    </source>
</evidence>
<dbReference type="EMBL" id="CP001867">
    <property type="protein sequence ID" value="ADB75307.1"/>
    <property type="molecule type" value="Genomic_DNA"/>
</dbReference>
<dbReference type="KEGG" id="gob:Gobs_2672"/>
<protein>
    <recommendedName>
        <fullName evidence="5">RDD family protein</fullName>
    </recommendedName>
</protein>
<accession>D2S6D3</accession>
<keyword evidence="2" id="KW-0812">Transmembrane</keyword>
<dbReference type="STRING" id="526225.Gobs_2672"/>
<feature type="region of interest" description="Disordered" evidence="1">
    <location>
        <begin position="151"/>
        <end position="170"/>
    </location>
</feature>
<dbReference type="AlphaFoldDB" id="D2S6D3"/>
<gene>
    <name evidence="3" type="ordered locus">Gobs_2672</name>
</gene>
<keyword evidence="2" id="KW-1133">Transmembrane helix</keyword>
<dbReference type="OrthoDB" id="7632473at2"/>
<dbReference type="Proteomes" id="UP000001382">
    <property type="component" value="Chromosome"/>
</dbReference>
<dbReference type="eggNOG" id="COG1714">
    <property type="taxonomic scope" value="Bacteria"/>
</dbReference>
<reference evidence="4" key="2">
    <citation type="submission" date="2010-01" db="EMBL/GenBank/DDBJ databases">
        <title>The complete genome of Geodermatophilus obscurus DSM 43160.</title>
        <authorList>
            <consortium name="US DOE Joint Genome Institute (JGI-PGF)"/>
            <person name="Lucas S."/>
            <person name="Copeland A."/>
            <person name="Lapidus A."/>
            <person name="Glavina del Rio T."/>
            <person name="Dalin E."/>
            <person name="Tice H."/>
            <person name="Bruce D."/>
            <person name="Goodwin L."/>
            <person name="Pitluck S."/>
            <person name="Kyrpides N."/>
            <person name="Mavromatis K."/>
            <person name="Ivanova N."/>
            <person name="Munk A.C."/>
            <person name="Brettin T."/>
            <person name="Detter J.C."/>
            <person name="Han C."/>
            <person name="Larimer F."/>
            <person name="Land M."/>
            <person name="Hauser L."/>
            <person name="Markowitz V."/>
            <person name="Cheng J.-F."/>
            <person name="Hugenholtz P."/>
            <person name="Woyke T."/>
            <person name="Wu D."/>
            <person name="Jando M."/>
            <person name="Schneider S."/>
            <person name="Klenk H.-P."/>
            <person name="Eisen J.A."/>
        </authorList>
    </citation>
    <scope>NUCLEOTIDE SEQUENCE [LARGE SCALE GENOMIC DNA]</scope>
    <source>
        <strain evidence="4">ATCC 25078 / DSM 43160 / JCM 3152 / KCC A-0152 / KCTC 9177 / NBRC 13315 / NRRL B-3577 / G-20</strain>
    </source>
</reference>
<evidence type="ECO:0008006" key="5">
    <source>
        <dbReference type="Google" id="ProtNLM"/>
    </source>
</evidence>